<evidence type="ECO:0000313" key="8">
    <source>
        <dbReference type="Proteomes" id="UP000053447"/>
    </source>
</evidence>
<comment type="caution">
    <text evidence="7">The sequence shown here is derived from an EMBL/GenBank/DDBJ whole genome shotgun (WGS) entry which is preliminary data.</text>
</comment>
<dbReference type="Pfam" id="PF04116">
    <property type="entry name" value="FA_hydroxylase"/>
    <property type="match status" value="1"/>
</dbReference>
<dbReference type="GO" id="GO:0016020">
    <property type="term" value="C:membrane"/>
    <property type="evidence" value="ECO:0007669"/>
    <property type="project" value="UniProtKB-SubCell"/>
</dbReference>
<organism evidence="7 8">
    <name type="scientific">Pneumocystis jirovecii (strain RU7)</name>
    <name type="common">Human pneumocystis pneumonia agent</name>
    <dbReference type="NCBI Taxonomy" id="1408657"/>
    <lineage>
        <taxon>Eukaryota</taxon>
        <taxon>Fungi</taxon>
        <taxon>Dikarya</taxon>
        <taxon>Ascomycota</taxon>
        <taxon>Taphrinomycotina</taxon>
        <taxon>Pneumocystomycetes</taxon>
        <taxon>Pneumocystaceae</taxon>
        <taxon>Pneumocystis</taxon>
    </lineage>
</organism>
<dbReference type="RefSeq" id="XP_018228976.1">
    <property type="nucleotide sequence ID" value="XM_018374754.1"/>
</dbReference>
<evidence type="ECO:0000313" key="7">
    <source>
        <dbReference type="EMBL" id="KTW28641.1"/>
    </source>
</evidence>
<comment type="subcellular location">
    <subcellularLocation>
        <location evidence="1">Membrane</location>
    </subcellularLocation>
</comment>
<dbReference type="Proteomes" id="UP000053447">
    <property type="component" value="Unassembled WGS sequence"/>
</dbReference>
<proteinExistence type="predicted"/>
<dbReference type="InterPro" id="IPR006694">
    <property type="entry name" value="Fatty_acid_hydroxylase"/>
</dbReference>
<keyword evidence="2 5" id="KW-0812">Transmembrane</keyword>
<protein>
    <recommendedName>
        <fullName evidence="6">Fatty acid hydroxylase domain-containing protein</fullName>
    </recommendedName>
</protein>
<feature type="transmembrane region" description="Helical" evidence="5">
    <location>
        <begin position="135"/>
        <end position="154"/>
    </location>
</feature>
<dbReference type="AlphaFoldDB" id="A0A0W4ZJS5"/>
<name>A0A0W4ZJS5_PNEJ7</name>
<feature type="transmembrane region" description="Helical" evidence="5">
    <location>
        <begin position="97"/>
        <end position="115"/>
    </location>
</feature>
<keyword evidence="4 5" id="KW-0472">Membrane</keyword>
<feature type="transmembrane region" description="Helical" evidence="5">
    <location>
        <begin position="52"/>
        <end position="76"/>
    </location>
</feature>
<keyword evidence="8" id="KW-1185">Reference proteome</keyword>
<evidence type="ECO:0000256" key="1">
    <source>
        <dbReference type="ARBA" id="ARBA00004370"/>
    </source>
</evidence>
<reference evidence="8" key="1">
    <citation type="journal article" date="2016" name="Nat. Commun.">
        <title>Genome analysis of three Pneumocystis species reveals adaptation mechanisms to life exclusively in mammalian hosts.</title>
        <authorList>
            <person name="Ma L."/>
            <person name="Chen Z."/>
            <person name="Huang D.W."/>
            <person name="Kutty G."/>
            <person name="Ishihara M."/>
            <person name="Wang H."/>
            <person name="Abouelleil A."/>
            <person name="Bishop L."/>
            <person name="Davey E."/>
            <person name="Deng R."/>
            <person name="Deng X."/>
            <person name="Fan L."/>
            <person name="Fantoni G."/>
            <person name="Fitzgerald M."/>
            <person name="Gogineni E."/>
            <person name="Goldberg J.M."/>
            <person name="Handley G."/>
            <person name="Hu X."/>
            <person name="Huber C."/>
            <person name="Jiao X."/>
            <person name="Jones K."/>
            <person name="Levin J.Z."/>
            <person name="Liu Y."/>
            <person name="Macdonald P."/>
            <person name="Melnikov A."/>
            <person name="Raley C."/>
            <person name="Sassi M."/>
            <person name="Sherman B.T."/>
            <person name="Song X."/>
            <person name="Sykes S."/>
            <person name="Tran B."/>
            <person name="Walsh L."/>
            <person name="Xia Y."/>
            <person name="Yang J."/>
            <person name="Young S."/>
            <person name="Zeng Q."/>
            <person name="Zheng X."/>
            <person name="Stephens R."/>
            <person name="Nusbaum C."/>
            <person name="Birren B.W."/>
            <person name="Azadi P."/>
            <person name="Lempicki R.A."/>
            <person name="Cuomo C.A."/>
            <person name="Kovacs J.A."/>
        </authorList>
    </citation>
    <scope>NUCLEOTIDE SEQUENCE [LARGE SCALE GENOMIC DNA]</scope>
    <source>
        <strain evidence="8">RU7</strain>
    </source>
</reference>
<dbReference type="InterPro" id="IPR050307">
    <property type="entry name" value="Sterol_Desaturase_Related"/>
</dbReference>
<evidence type="ECO:0000256" key="3">
    <source>
        <dbReference type="ARBA" id="ARBA00022989"/>
    </source>
</evidence>
<dbReference type="GO" id="GO:0008610">
    <property type="term" value="P:lipid biosynthetic process"/>
    <property type="evidence" value="ECO:0007669"/>
    <property type="project" value="InterPro"/>
</dbReference>
<dbReference type="VEuPathDB" id="FungiDB:T551_02491"/>
<gene>
    <name evidence="7" type="ORF">T551_02491</name>
</gene>
<evidence type="ECO:0000256" key="4">
    <source>
        <dbReference type="ARBA" id="ARBA00023136"/>
    </source>
</evidence>
<dbReference type="GO" id="GO:0016491">
    <property type="term" value="F:oxidoreductase activity"/>
    <property type="evidence" value="ECO:0007669"/>
    <property type="project" value="InterPro"/>
</dbReference>
<feature type="domain" description="Fatty acid hydroxylase" evidence="6">
    <location>
        <begin position="140"/>
        <end position="265"/>
    </location>
</feature>
<dbReference type="EMBL" id="LFWA01000011">
    <property type="protein sequence ID" value="KTW28641.1"/>
    <property type="molecule type" value="Genomic_DNA"/>
</dbReference>
<dbReference type="OrthoDB" id="6354873at2759"/>
<feature type="transmembrane region" description="Helical" evidence="5">
    <location>
        <begin position="208"/>
        <end position="225"/>
    </location>
</feature>
<dbReference type="STRING" id="1408657.A0A0W4ZJS5"/>
<dbReference type="GeneID" id="28941009"/>
<evidence type="ECO:0000256" key="2">
    <source>
        <dbReference type="ARBA" id="ARBA00022692"/>
    </source>
</evidence>
<keyword evidence="3 5" id="KW-1133">Transmembrane helix</keyword>
<accession>A0A0W4ZJS5</accession>
<evidence type="ECO:0000259" key="6">
    <source>
        <dbReference type="Pfam" id="PF04116"/>
    </source>
</evidence>
<dbReference type="PANTHER" id="PTHR11863">
    <property type="entry name" value="STEROL DESATURASE"/>
    <property type="match status" value="1"/>
</dbReference>
<dbReference type="GO" id="GO:0005506">
    <property type="term" value="F:iron ion binding"/>
    <property type="evidence" value="ECO:0007669"/>
    <property type="project" value="InterPro"/>
</dbReference>
<sequence>MIDDYILDDLYENINKKWPFKLFFTSVFSRFNLFTNISLVHRDTVYRQAISLFLITWVFAMISYFLFSTLSYLFIFDKLTMKHPRFLKNQIRMEIAQSLRAMPLMTLFTTPWFLAEIHGFSKIYENPLKYGKLYYIIQFPLFLVFTDGLIYLIHRALHHRILYKRLHKSHHRWIIPTPYASYAFHPLDGYLQSVPYHLFPFIFPLHKYVYLGMFIFVNLWTILIHDSEFVTLNPVINGSACHSIHHLLFNYNYGQFFTLFDRLGKSYRVPDVFMVHPDRKKEKSLIDAQIIAMESIQQIVEGKDDRTYIIDKKT</sequence>
<evidence type="ECO:0000256" key="5">
    <source>
        <dbReference type="SAM" id="Phobius"/>
    </source>
</evidence>